<dbReference type="Gene3D" id="3.30.70.100">
    <property type="match status" value="1"/>
</dbReference>
<dbReference type="Proteomes" id="UP001634007">
    <property type="component" value="Unassembled WGS sequence"/>
</dbReference>
<sequence>MAEKKVKMEIKVDLGCSRCYEKIREVIRKLPEIRDQRYDEKQNRVLISVVSCCPERILEKIASKGGKTVESIKIVPEKKDGEKPKETEKKKNVGDEPKEGKTKKDARAAGKPEEGKKMKGGGGDKHKGDGEKKEDKKLKETEKKNVGDKPKEGKAKKDARAAEKPEEGKKKKDGGGDKRKGDGEKQQAQGQNIIIIKNVNIYQDRRHYQLP</sequence>
<accession>A0ABD3KRD7</accession>
<evidence type="ECO:0000313" key="2">
    <source>
        <dbReference type="EMBL" id="KAL3742315.1"/>
    </source>
</evidence>
<dbReference type="EMBL" id="JBJKBG010000004">
    <property type="protein sequence ID" value="KAL3742315.1"/>
    <property type="molecule type" value="Genomic_DNA"/>
</dbReference>
<dbReference type="InterPro" id="IPR036163">
    <property type="entry name" value="HMA_dom_sf"/>
</dbReference>
<feature type="region of interest" description="Disordered" evidence="1">
    <location>
        <begin position="64"/>
        <end position="194"/>
    </location>
</feature>
<feature type="compositionally biased region" description="Basic and acidic residues" evidence="1">
    <location>
        <begin position="75"/>
        <end position="185"/>
    </location>
</feature>
<keyword evidence="3" id="KW-1185">Reference proteome</keyword>
<protein>
    <recommendedName>
        <fullName evidence="4">HMA domain-containing protein</fullName>
    </recommendedName>
</protein>
<dbReference type="SUPFAM" id="SSF55008">
    <property type="entry name" value="HMA, heavy metal-associated domain"/>
    <property type="match status" value="1"/>
</dbReference>
<dbReference type="PANTHER" id="PTHR47005:SF19">
    <property type="entry name" value="HEAVY METAL-ASSOCIATED ISOPRENYLATED PLANT PROTEIN 3-LIKE"/>
    <property type="match status" value="1"/>
</dbReference>
<dbReference type="AlphaFoldDB" id="A0ABD3KRD7"/>
<organism evidence="2 3">
    <name type="scientific">Eucalyptus globulus</name>
    <name type="common">Tasmanian blue gum</name>
    <dbReference type="NCBI Taxonomy" id="34317"/>
    <lineage>
        <taxon>Eukaryota</taxon>
        <taxon>Viridiplantae</taxon>
        <taxon>Streptophyta</taxon>
        <taxon>Embryophyta</taxon>
        <taxon>Tracheophyta</taxon>
        <taxon>Spermatophyta</taxon>
        <taxon>Magnoliopsida</taxon>
        <taxon>eudicotyledons</taxon>
        <taxon>Gunneridae</taxon>
        <taxon>Pentapetalae</taxon>
        <taxon>rosids</taxon>
        <taxon>malvids</taxon>
        <taxon>Myrtales</taxon>
        <taxon>Myrtaceae</taxon>
        <taxon>Myrtoideae</taxon>
        <taxon>Eucalypteae</taxon>
        <taxon>Eucalyptus</taxon>
    </lineage>
</organism>
<evidence type="ECO:0000256" key="1">
    <source>
        <dbReference type="SAM" id="MobiDB-lite"/>
    </source>
</evidence>
<proteinExistence type="predicted"/>
<reference evidence="2 3" key="1">
    <citation type="submission" date="2024-11" db="EMBL/GenBank/DDBJ databases">
        <title>Chromosome-level genome assembly of Eucalyptus globulus Labill. provides insights into its genome evolution.</title>
        <authorList>
            <person name="Li X."/>
        </authorList>
    </citation>
    <scope>NUCLEOTIDE SEQUENCE [LARGE SCALE GENOMIC DNA]</scope>
    <source>
        <strain evidence="2">CL2024</strain>
        <tissue evidence="2">Fresh tender leaves</tissue>
    </source>
</reference>
<gene>
    <name evidence="2" type="ORF">ACJRO7_017747</name>
</gene>
<dbReference type="PANTHER" id="PTHR47005">
    <property type="entry name" value="HEAVY METAL TRANSPORT/DETOXIFICATION SUPERFAMILY PROTEIN"/>
    <property type="match status" value="1"/>
</dbReference>
<evidence type="ECO:0008006" key="4">
    <source>
        <dbReference type="Google" id="ProtNLM"/>
    </source>
</evidence>
<evidence type="ECO:0000313" key="3">
    <source>
        <dbReference type="Proteomes" id="UP001634007"/>
    </source>
</evidence>
<comment type="caution">
    <text evidence="2">The sequence shown here is derived from an EMBL/GenBank/DDBJ whole genome shotgun (WGS) entry which is preliminary data.</text>
</comment>
<name>A0ABD3KRD7_EUCGL</name>